<evidence type="ECO:0000313" key="2">
    <source>
        <dbReference type="Proteomes" id="UP001175353"/>
    </source>
</evidence>
<proteinExistence type="predicted"/>
<comment type="caution">
    <text evidence="1">The sequence shown here is derived from an EMBL/GenBank/DDBJ whole genome shotgun (WGS) entry which is preliminary data.</text>
</comment>
<sequence>MSECFQTGYQFLISAWNEGLDMFCGWADGRTLDQNGEIKFTFWWWDSDGQLHKQ</sequence>
<evidence type="ECO:0000313" key="1">
    <source>
        <dbReference type="EMBL" id="KAK0950677.1"/>
    </source>
</evidence>
<reference evidence="1" key="1">
    <citation type="submission" date="2023-06" db="EMBL/GenBank/DDBJ databases">
        <title>Black Yeasts Isolated from many extreme environments.</title>
        <authorList>
            <person name="Coleine C."/>
            <person name="Stajich J.E."/>
            <person name="Selbmann L."/>
        </authorList>
    </citation>
    <scope>NUCLEOTIDE SEQUENCE</scope>
    <source>
        <strain evidence="1">CCFEE 5200</strain>
    </source>
</reference>
<keyword evidence="2" id="KW-1185">Reference proteome</keyword>
<accession>A0AAN6GZ55</accession>
<dbReference type="AlphaFoldDB" id="A0AAN6GZ55"/>
<name>A0AAN6GZ55_9PEZI</name>
<organism evidence="1 2">
    <name type="scientific">Friedmanniomyces endolithicus</name>
    <dbReference type="NCBI Taxonomy" id="329885"/>
    <lineage>
        <taxon>Eukaryota</taxon>
        <taxon>Fungi</taxon>
        <taxon>Dikarya</taxon>
        <taxon>Ascomycota</taxon>
        <taxon>Pezizomycotina</taxon>
        <taxon>Dothideomycetes</taxon>
        <taxon>Dothideomycetidae</taxon>
        <taxon>Mycosphaerellales</taxon>
        <taxon>Teratosphaeriaceae</taxon>
        <taxon>Friedmanniomyces</taxon>
    </lineage>
</organism>
<protein>
    <submittedName>
        <fullName evidence="1">Uncharacterized protein</fullName>
    </submittedName>
</protein>
<dbReference type="EMBL" id="JAUJLE010000792">
    <property type="protein sequence ID" value="KAK0950677.1"/>
    <property type="molecule type" value="Genomic_DNA"/>
</dbReference>
<gene>
    <name evidence="1" type="ORF">LTR91_025483</name>
</gene>
<dbReference type="Proteomes" id="UP001175353">
    <property type="component" value="Unassembled WGS sequence"/>
</dbReference>
<feature type="non-terminal residue" evidence="1">
    <location>
        <position position="54"/>
    </location>
</feature>